<organism evidence="9 10">
    <name type="scientific">Pseudooceanicola atlanticus</name>
    <dbReference type="NCBI Taxonomy" id="1461694"/>
    <lineage>
        <taxon>Bacteria</taxon>
        <taxon>Pseudomonadati</taxon>
        <taxon>Pseudomonadota</taxon>
        <taxon>Alphaproteobacteria</taxon>
        <taxon>Rhodobacterales</taxon>
        <taxon>Paracoccaceae</taxon>
        <taxon>Pseudooceanicola</taxon>
    </lineage>
</organism>
<keyword evidence="4 7" id="KW-0812">Transmembrane</keyword>
<dbReference type="EMBL" id="AQQX01000007">
    <property type="protein sequence ID" value="KGM47851.1"/>
    <property type="molecule type" value="Genomic_DNA"/>
</dbReference>
<proteinExistence type="inferred from homology"/>
<evidence type="ECO:0000256" key="6">
    <source>
        <dbReference type="ARBA" id="ARBA00023136"/>
    </source>
</evidence>
<evidence type="ECO:0000256" key="1">
    <source>
        <dbReference type="ARBA" id="ARBA00004651"/>
    </source>
</evidence>
<keyword evidence="5 7" id="KW-1133">Transmembrane helix</keyword>
<dbReference type="GO" id="GO:0005886">
    <property type="term" value="C:plasma membrane"/>
    <property type="evidence" value="ECO:0007669"/>
    <property type="project" value="UniProtKB-SubCell"/>
</dbReference>
<comment type="caution">
    <text evidence="9">The sequence shown here is derived from an EMBL/GenBank/DDBJ whole genome shotgun (WGS) entry which is preliminary data.</text>
</comment>
<dbReference type="Pfam" id="PF00528">
    <property type="entry name" value="BPD_transp_1"/>
    <property type="match status" value="1"/>
</dbReference>
<evidence type="ECO:0000256" key="4">
    <source>
        <dbReference type="ARBA" id="ARBA00022692"/>
    </source>
</evidence>
<keyword evidence="2 7" id="KW-0813">Transport</keyword>
<dbReference type="OrthoDB" id="9807402at2"/>
<evidence type="ECO:0000256" key="7">
    <source>
        <dbReference type="RuleBase" id="RU363032"/>
    </source>
</evidence>
<dbReference type="AlphaFoldDB" id="A0A0A0EAA8"/>
<dbReference type="Proteomes" id="UP000030004">
    <property type="component" value="Unassembled WGS sequence"/>
</dbReference>
<keyword evidence="10" id="KW-1185">Reference proteome</keyword>
<dbReference type="CDD" id="cd06261">
    <property type="entry name" value="TM_PBP2"/>
    <property type="match status" value="1"/>
</dbReference>
<evidence type="ECO:0000313" key="9">
    <source>
        <dbReference type="EMBL" id="KGM47851.1"/>
    </source>
</evidence>
<sequence length="305" mass="33843">MARFLLKRILQSVLTVFGVITAAFFLVRLAGDPAVLLLPIEASAEDIERIRAALGLDQPLIVQYIRFLGDAVRGDFGDSLRQGTSAMALVLERVPATLELALTSFFVGIGLAFVLGILMRMTRVRWLRELITWIALGRQAIPLFSFGLLLILIFSIWLKWLPTFGRGTWQHLVLPALTLGTYELALYLRLFNASLASEQRLDYVRTAYAKGQGHLKVLLRHMLPNALLPLVTVAGINLGLLLGGTVVTETVFSWPGVGRLIVQSVSQRDFPVILAGTFLISVMFVIINLLVDILYGFLDPRVRMT</sequence>
<dbReference type="Gene3D" id="1.10.3720.10">
    <property type="entry name" value="MetI-like"/>
    <property type="match status" value="1"/>
</dbReference>
<keyword evidence="3" id="KW-1003">Cell membrane</keyword>
<dbReference type="STRING" id="1461694.ATO9_16210"/>
<name>A0A0A0EAA8_9RHOB</name>
<feature type="transmembrane region" description="Helical" evidence="7">
    <location>
        <begin position="100"/>
        <end position="119"/>
    </location>
</feature>
<feature type="transmembrane region" description="Helical" evidence="7">
    <location>
        <begin position="140"/>
        <end position="160"/>
    </location>
</feature>
<dbReference type="Pfam" id="PF19300">
    <property type="entry name" value="BPD_transp_1_N"/>
    <property type="match status" value="1"/>
</dbReference>
<dbReference type="RefSeq" id="WP_043751384.1">
    <property type="nucleotide sequence ID" value="NZ_AQQX01000007.1"/>
</dbReference>
<dbReference type="PROSITE" id="PS50928">
    <property type="entry name" value="ABC_TM1"/>
    <property type="match status" value="1"/>
</dbReference>
<comment type="subcellular location">
    <subcellularLocation>
        <location evidence="1 7">Cell membrane</location>
        <topology evidence="1 7">Multi-pass membrane protein</topology>
    </subcellularLocation>
</comment>
<dbReference type="InterPro" id="IPR000515">
    <property type="entry name" value="MetI-like"/>
</dbReference>
<evidence type="ECO:0000313" key="10">
    <source>
        <dbReference type="Proteomes" id="UP000030004"/>
    </source>
</evidence>
<dbReference type="GO" id="GO:0055085">
    <property type="term" value="P:transmembrane transport"/>
    <property type="evidence" value="ECO:0007669"/>
    <property type="project" value="InterPro"/>
</dbReference>
<feature type="transmembrane region" description="Helical" evidence="7">
    <location>
        <begin position="272"/>
        <end position="298"/>
    </location>
</feature>
<evidence type="ECO:0000256" key="5">
    <source>
        <dbReference type="ARBA" id="ARBA00022989"/>
    </source>
</evidence>
<protein>
    <submittedName>
        <fullName evidence="9">ABC transporter permease</fullName>
    </submittedName>
</protein>
<evidence type="ECO:0000256" key="3">
    <source>
        <dbReference type="ARBA" id="ARBA00022475"/>
    </source>
</evidence>
<accession>A0A0A0EAA8</accession>
<comment type="similarity">
    <text evidence="7">Belongs to the binding-protein-dependent transport system permease family.</text>
</comment>
<feature type="transmembrane region" description="Helical" evidence="7">
    <location>
        <begin position="172"/>
        <end position="191"/>
    </location>
</feature>
<feature type="transmembrane region" description="Helical" evidence="7">
    <location>
        <begin position="226"/>
        <end position="252"/>
    </location>
</feature>
<evidence type="ECO:0000259" key="8">
    <source>
        <dbReference type="PROSITE" id="PS50928"/>
    </source>
</evidence>
<feature type="transmembrane region" description="Helical" evidence="7">
    <location>
        <begin position="12"/>
        <end position="31"/>
    </location>
</feature>
<dbReference type="InterPro" id="IPR045621">
    <property type="entry name" value="BPD_transp_1_N"/>
</dbReference>
<gene>
    <name evidence="9" type="ORF">ATO9_16210</name>
</gene>
<dbReference type="SUPFAM" id="SSF161098">
    <property type="entry name" value="MetI-like"/>
    <property type="match status" value="1"/>
</dbReference>
<dbReference type="InterPro" id="IPR035906">
    <property type="entry name" value="MetI-like_sf"/>
</dbReference>
<dbReference type="PANTHER" id="PTHR43163">
    <property type="entry name" value="DIPEPTIDE TRANSPORT SYSTEM PERMEASE PROTEIN DPPB-RELATED"/>
    <property type="match status" value="1"/>
</dbReference>
<reference evidence="9 10" key="1">
    <citation type="journal article" date="2015" name="Antonie Van Leeuwenhoek">
        <title>Pseudooceanicola atlanticus gen. nov. sp. nov., isolated from surface seawater of the Atlantic Ocean and reclassification of Oceanicola batsensis, Oceanicola marinus, Oceanicola nitratireducens, Oceanicola nanhaiensis, Oceanicola antarcticus and Oceanicola flagellatus, as Pseudooceanicola batsensis comb. nov., Pseudooceanicola marinus comb. nov., Pseudooceanicola nitratireducens comb. nov., Pseudooceanicola nanhaiensis comb. nov., Pseudooceanicola antarcticus comb. nov., and Pseudooceanicola flagellatus comb. nov.</title>
        <authorList>
            <person name="Lai Q."/>
            <person name="Li G."/>
            <person name="Liu X."/>
            <person name="Du Y."/>
            <person name="Sun F."/>
            <person name="Shao Z."/>
        </authorList>
    </citation>
    <scope>NUCLEOTIDE SEQUENCE [LARGE SCALE GENOMIC DNA]</scope>
    <source>
        <strain evidence="9 10">22II-s11g</strain>
    </source>
</reference>
<evidence type="ECO:0000256" key="2">
    <source>
        <dbReference type="ARBA" id="ARBA00022448"/>
    </source>
</evidence>
<feature type="domain" description="ABC transmembrane type-1" evidence="8">
    <location>
        <begin position="94"/>
        <end position="291"/>
    </location>
</feature>
<keyword evidence="6 7" id="KW-0472">Membrane</keyword>
<dbReference type="eggNOG" id="COG0601">
    <property type="taxonomic scope" value="Bacteria"/>
</dbReference>
<dbReference type="PANTHER" id="PTHR43163:SF6">
    <property type="entry name" value="DIPEPTIDE TRANSPORT SYSTEM PERMEASE PROTEIN DPPB-RELATED"/>
    <property type="match status" value="1"/>
</dbReference>